<name>A0A382PPD6_9ZZZZ</name>
<dbReference type="PANTHER" id="PTHR46390">
    <property type="entry name" value="MANNOSE-1-PHOSPHATE GUANYLYLTRANSFERASE"/>
    <property type="match status" value="1"/>
</dbReference>
<accession>A0A382PPD6</accession>
<proteinExistence type="predicted"/>
<reference evidence="2" key="1">
    <citation type="submission" date="2018-05" db="EMBL/GenBank/DDBJ databases">
        <authorList>
            <person name="Lanie J.A."/>
            <person name="Ng W.-L."/>
            <person name="Kazmierczak K.M."/>
            <person name="Andrzejewski T.M."/>
            <person name="Davidsen T.M."/>
            <person name="Wayne K.J."/>
            <person name="Tettelin H."/>
            <person name="Glass J.I."/>
            <person name="Rusch D."/>
            <person name="Podicherti R."/>
            <person name="Tsui H.-C.T."/>
            <person name="Winkler M.E."/>
        </authorList>
    </citation>
    <scope>NUCLEOTIDE SEQUENCE</scope>
</reference>
<dbReference type="InterPro" id="IPR029044">
    <property type="entry name" value="Nucleotide-diphossugar_trans"/>
</dbReference>
<dbReference type="EMBL" id="UINC01108503">
    <property type="protein sequence ID" value="SVC74650.1"/>
    <property type="molecule type" value="Genomic_DNA"/>
</dbReference>
<dbReference type="AlphaFoldDB" id="A0A382PPD6"/>
<dbReference type="InterPro" id="IPR005835">
    <property type="entry name" value="NTP_transferase_dom"/>
</dbReference>
<dbReference type="InterPro" id="IPR051161">
    <property type="entry name" value="Mannose-6P_isomerase_type2"/>
</dbReference>
<dbReference type="GO" id="GO:0009298">
    <property type="term" value="P:GDP-mannose biosynthetic process"/>
    <property type="evidence" value="ECO:0007669"/>
    <property type="project" value="TreeGrafter"/>
</dbReference>
<evidence type="ECO:0000259" key="1">
    <source>
        <dbReference type="Pfam" id="PF00483"/>
    </source>
</evidence>
<organism evidence="2">
    <name type="scientific">marine metagenome</name>
    <dbReference type="NCBI Taxonomy" id="408172"/>
    <lineage>
        <taxon>unclassified sequences</taxon>
        <taxon>metagenomes</taxon>
        <taxon>ecological metagenomes</taxon>
    </lineage>
</organism>
<dbReference type="Pfam" id="PF00483">
    <property type="entry name" value="NTP_transferase"/>
    <property type="match status" value="1"/>
</dbReference>
<dbReference type="GO" id="GO:0004475">
    <property type="term" value="F:mannose-1-phosphate guanylyltransferase (GTP) activity"/>
    <property type="evidence" value="ECO:0007669"/>
    <property type="project" value="TreeGrafter"/>
</dbReference>
<sequence length="152" mass="17358">MKNKFAVIIAGGIGSRFWPISNEKLPKQFLDILGTGESLIQQTFRRLSKICQRDNILIVTNKDYRNLCKEQISQIKEENILSEPSRRNTAPCIAYAAFKIRSRNPKASMIVAPCDHYIPNEKEFKKIINHCLSKSIKQDILITIGIKATRPD</sequence>
<feature type="domain" description="Nucleotidyl transferase" evidence="1">
    <location>
        <begin position="6"/>
        <end position="150"/>
    </location>
</feature>
<protein>
    <recommendedName>
        <fullName evidence="1">Nucleotidyl transferase domain-containing protein</fullName>
    </recommendedName>
</protein>
<dbReference type="SUPFAM" id="SSF53448">
    <property type="entry name" value="Nucleotide-diphospho-sugar transferases"/>
    <property type="match status" value="1"/>
</dbReference>
<dbReference type="Gene3D" id="3.90.550.10">
    <property type="entry name" value="Spore Coat Polysaccharide Biosynthesis Protein SpsA, Chain A"/>
    <property type="match status" value="1"/>
</dbReference>
<evidence type="ECO:0000313" key="2">
    <source>
        <dbReference type="EMBL" id="SVC74650.1"/>
    </source>
</evidence>
<feature type="non-terminal residue" evidence="2">
    <location>
        <position position="152"/>
    </location>
</feature>
<dbReference type="PANTHER" id="PTHR46390:SF1">
    <property type="entry name" value="MANNOSE-1-PHOSPHATE GUANYLYLTRANSFERASE"/>
    <property type="match status" value="1"/>
</dbReference>
<gene>
    <name evidence="2" type="ORF">METZ01_LOCUS327504</name>
</gene>